<gene>
    <name evidence="2" type="ORF">V2E26_02380</name>
</gene>
<organism evidence="2 3">
    <name type="scientific">Metamycoplasma gateae</name>
    <dbReference type="NCBI Taxonomy" id="35769"/>
    <lineage>
        <taxon>Bacteria</taxon>
        <taxon>Bacillati</taxon>
        <taxon>Mycoplasmatota</taxon>
        <taxon>Mycoplasmoidales</taxon>
        <taxon>Metamycoplasmataceae</taxon>
        <taxon>Metamycoplasma</taxon>
    </lineage>
</organism>
<feature type="transmembrane region" description="Helical" evidence="1">
    <location>
        <begin position="36"/>
        <end position="57"/>
    </location>
</feature>
<feature type="transmembrane region" description="Helical" evidence="1">
    <location>
        <begin position="12"/>
        <end position="30"/>
    </location>
</feature>
<keyword evidence="3" id="KW-1185">Reference proteome</keyword>
<evidence type="ECO:0000313" key="3">
    <source>
        <dbReference type="Proteomes" id="UP001431935"/>
    </source>
</evidence>
<accession>A0ABZ2AGQ2</accession>
<reference evidence="2" key="1">
    <citation type="submission" date="2024-01" db="EMBL/GenBank/DDBJ databases">
        <title>Complete genome sequence of Mycoplasma gateae strain 3700.</title>
        <authorList>
            <person name="Spergser J."/>
        </authorList>
    </citation>
    <scope>NUCLEOTIDE SEQUENCE [LARGE SCALE GENOMIC DNA]</scope>
    <source>
        <strain evidence="2">3700</strain>
    </source>
</reference>
<protein>
    <submittedName>
        <fullName evidence="2">Uncharacterized protein</fullName>
    </submittedName>
</protein>
<evidence type="ECO:0000256" key="1">
    <source>
        <dbReference type="SAM" id="Phobius"/>
    </source>
</evidence>
<name>A0ABZ2AGQ2_9BACT</name>
<keyword evidence="1" id="KW-1133">Transmembrane helix</keyword>
<keyword evidence="1" id="KW-0472">Membrane</keyword>
<proteinExistence type="predicted"/>
<sequence length="105" mass="11233">MKDKKIGKALGVHITVLILTISLIVLTPIFGIFLGLLVVALGIALFVLLIVGTVFAFKLKQTSVGVLYILGIFLPLLALIGASIGIAKTKKQRQTLEETINTDAF</sequence>
<dbReference type="RefSeq" id="WP_330463279.1">
    <property type="nucleotide sequence ID" value="NZ_CP143578.1"/>
</dbReference>
<evidence type="ECO:0000313" key="2">
    <source>
        <dbReference type="EMBL" id="WVN21240.1"/>
    </source>
</evidence>
<keyword evidence="1" id="KW-0812">Transmembrane</keyword>
<feature type="transmembrane region" description="Helical" evidence="1">
    <location>
        <begin position="64"/>
        <end position="87"/>
    </location>
</feature>
<dbReference type="EMBL" id="CP143578">
    <property type="protein sequence ID" value="WVN21240.1"/>
    <property type="molecule type" value="Genomic_DNA"/>
</dbReference>
<dbReference type="Proteomes" id="UP001431935">
    <property type="component" value="Chromosome"/>
</dbReference>